<dbReference type="InterPro" id="IPR053853">
    <property type="entry name" value="FitA-like_RHH"/>
</dbReference>
<dbReference type="EMBL" id="BMQD01000001">
    <property type="protein sequence ID" value="GGK46102.1"/>
    <property type="molecule type" value="Genomic_DNA"/>
</dbReference>
<reference evidence="2" key="1">
    <citation type="journal article" date="2014" name="Int. J. Syst. Evol. Microbiol.">
        <title>Complete genome sequence of Corynebacterium casei LMG S-19264T (=DSM 44701T), isolated from a smear-ripened cheese.</title>
        <authorList>
            <consortium name="US DOE Joint Genome Institute (JGI-PGF)"/>
            <person name="Walter F."/>
            <person name="Albersmeier A."/>
            <person name="Kalinowski J."/>
            <person name="Ruckert C."/>
        </authorList>
    </citation>
    <scope>NUCLEOTIDE SEQUENCE</scope>
    <source>
        <strain evidence="2">JCM 3093</strain>
    </source>
</reference>
<dbReference type="AlphaFoldDB" id="A0AA37BBJ8"/>
<proteinExistence type="predicted"/>
<evidence type="ECO:0000259" key="1">
    <source>
        <dbReference type="Pfam" id="PF22513"/>
    </source>
</evidence>
<reference evidence="2" key="2">
    <citation type="submission" date="2022-09" db="EMBL/GenBank/DDBJ databases">
        <authorList>
            <person name="Sun Q."/>
            <person name="Ohkuma M."/>
        </authorList>
    </citation>
    <scope>NUCLEOTIDE SEQUENCE</scope>
    <source>
        <strain evidence="2">JCM 3093</strain>
    </source>
</reference>
<dbReference type="InterPro" id="IPR013321">
    <property type="entry name" value="Arc_rbn_hlx_hlx"/>
</dbReference>
<dbReference type="GO" id="GO:0006355">
    <property type="term" value="P:regulation of DNA-templated transcription"/>
    <property type="evidence" value="ECO:0007669"/>
    <property type="project" value="InterPro"/>
</dbReference>
<name>A0AA37BBJ8_9ACTN</name>
<dbReference type="Pfam" id="PF22513">
    <property type="entry name" value="FitA-like_RHH"/>
    <property type="match status" value="1"/>
</dbReference>
<sequence>MGSGGYSADMKQITLRLPDDLHARLKELAEHEHRSLHAQVLHIVQQAVPAPPDHP</sequence>
<accession>A0AA37BBJ8</accession>
<comment type="caution">
    <text evidence="2">The sequence shown here is derived from an EMBL/GenBank/DDBJ whole genome shotgun (WGS) entry which is preliminary data.</text>
</comment>
<dbReference type="SUPFAM" id="SSF47598">
    <property type="entry name" value="Ribbon-helix-helix"/>
    <property type="match status" value="1"/>
</dbReference>
<dbReference type="InterPro" id="IPR010985">
    <property type="entry name" value="Ribbon_hlx_hlx"/>
</dbReference>
<organism evidence="2 3">
    <name type="scientific">Planomonospora parontospora</name>
    <dbReference type="NCBI Taxonomy" id="58119"/>
    <lineage>
        <taxon>Bacteria</taxon>
        <taxon>Bacillati</taxon>
        <taxon>Actinomycetota</taxon>
        <taxon>Actinomycetes</taxon>
        <taxon>Streptosporangiales</taxon>
        <taxon>Streptosporangiaceae</taxon>
        <taxon>Planomonospora</taxon>
    </lineage>
</organism>
<dbReference type="Proteomes" id="UP000627984">
    <property type="component" value="Unassembled WGS sequence"/>
</dbReference>
<protein>
    <recommendedName>
        <fullName evidence="1">Antitoxin FitA-like ribbon-helix-helix domain-containing protein</fullName>
    </recommendedName>
</protein>
<gene>
    <name evidence="2" type="ORF">GCM10010126_02190</name>
</gene>
<feature type="domain" description="Antitoxin FitA-like ribbon-helix-helix" evidence="1">
    <location>
        <begin position="17"/>
        <end position="48"/>
    </location>
</feature>
<evidence type="ECO:0000313" key="2">
    <source>
        <dbReference type="EMBL" id="GGK46102.1"/>
    </source>
</evidence>
<dbReference type="Gene3D" id="1.10.1220.10">
    <property type="entry name" value="Met repressor-like"/>
    <property type="match status" value="1"/>
</dbReference>
<evidence type="ECO:0000313" key="3">
    <source>
        <dbReference type="Proteomes" id="UP000627984"/>
    </source>
</evidence>